<dbReference type="WBParaSite" id="MBELARI_LOCUS6472">
    <property type="protein sequence ID" value="MBELARI_LOCUS6472"/>
    <property type="gene ID" value="MBELARI_LOCUS6472"/>
</dbReference>
<proteinExistence type="predicted"/>
<evidence type="ECO:0000313" key="1">
    <source>
        <dbReference type="Proteomes" id="UP000887575"/>
    </source>
</evidence>
<dbReference type="GO" id="GO:0030677">
    <property type="term" value="C:ribonuclease P complex"/>
    <property type="evidence" value="ECO:0007669"/>
    <property type="project" value="InterPro"/>
</dbReference>
<reference evidence="2" key="1">
    <citation type="submission" date="2024-02" db="UniProtKB">
        <authorList>
            <consortium name="WormBaseParasite"/>
        </authorList>
    </citation>
    <scope>IDENTIFICATION</scope>
</reference>
<name>A0AAF3FHA2_9BILA</name>
<keyword evidence="1" id="KW-1185">Reference proteome</keyword>
<dbReference type="Proteomes" id="UP000887575">
    <property type="component" value="Unassembled WGS sequence"/>
</dbReference>
<sequence>MYYCFISEYRMVKVEDLPFSVLVLKVELLTETLGSEKEFSLIIGEALRTVLGNCGPSFEIIDFNDHTQKGKVIVERKDLNTVWAALSIYGKTTAGRKIAFHINEITANAHKEPLYS</sequence>
<dbReference type="InterPro" id="IPR002759">
    <property type="entry name" value="Pop5/Rpp14/Rnp2-like"/>
</dbReference>
<accession>A0AAF3FHA2</accession>
<dbReference type="GO" id="GO:0001682">
    <property type="term" value="P:tRNA 5'-leader removal"/>
    <property type="evidence" value="ECO:0007669"/>
    <property type="project" value="InterPro"/>
</dbReference>
<dbReference type="AlphaFoldDB" id="A0AAF3FHA2"/>
<evidence type="ECO:0000313" key="2">
    <source>
        <dbReference type="WBParaSite" id="MBELARI_LOCUS6472"/>
    </source>
</evidence>
<protein>
    <submittedName>
        <fullName evidence="2">Ribonuclease P</fullName>
    </submittedName>
</protein>
<organism evidence="1 2">
    <name type="scientific">Mesorhabditis belari</name>
    <dbReference type="NCBI Taxonomy" id="2138241"/>
    <lineage>
        <taxon>Eukaryota</taxon>
        <taxon>Metazoa</taxon>
        <taxon>Ecdysozoa</taxon>
        <taxon>Nematoda</taxon>
        <taxon>Chromadorea</taxon>
        <taxon>Rhabditida</taxon>
        <taxon>Rhabditina</taxon>
        <taxon>Rhabditomorpha</taxon>
        <taxon>Rhabditoidea</taxon>
        <taxon>Rhabditidae</taxon>
        <taxon>Mesorhabditinae</taxon>
        <taxon>Mesorhabditis</taxon>
    </lineage>
</organism>
<dbReference type="Pfam" id="PF01900">
    <property type="entry name" value="RNase_P_Rpp14"/>
    <property type="match status" value="1"/>
</dbReference>